<gene>
    <name evidence="1" type="ORF">UFOPK3610_00811</name>
</gene>
<name>A0A6J7GSB8_9ZZZZ</name>
<protein>
    <submittedName>
        <fullName evidence="1">Unannotated protein</fullName>
    </submittedName>
</protein>
<organism evidence="1">
    <name type="scientific">freshwater metagenome</name>
    <dbReference type="NCBI Taxonomy" id="449393"/>
    <lineage>
        <taxon>unclassified sequences</taxon>
        <taxon>metagenomes</taxon>
        <taxon>ecological metagenomes</taxon>
    </lineage>
</organism>
<reference evidence="1" key="1">
    <citation type="submission" date="2020-05" db="EMBL/GenBank/DDBJ databases">
        <authorList>
            <person name="Chiriac C."/>
            <person name="Salcher M."/>
            <person name="Ghai R."/>
            <person name="Kavagutti S V."/>
        </authorList>
    </citation>
    <scope>NUCLEOTIDE SEQUENCE</scope>
</reference>
<dbReference type="AlphaFoldDB" id="A0A6J7GSB8"/>
<proteinExistence type="predicted"/>
<dbReference type="EMBL" id="CAFBMR010000024">
    <property type="protein sequence ID" value="CAB4911231.1"/>
    <property type="molecule type" value="Genomic_DNA"/>
</dbReference>
<accession>A0A6J7GSB8</accession>
<evidence type="ECO:0000313" key="1">
    <source>
        <dbReference type="EMBL" id="CAB4911231.1"/>
    </source>
</evidence>
<sequence length="56" mass="6506">MLPRDGQMLIRDVLRWGLPKQVVLRLGVTDDTPQERKYSTQFTLKDRENGFSDDLG</sequence>